<feature type="compositionally biased region" description="Polar residues" evidence="1">
    <location>
        <begin position="272"/>
        <end position="297"/>
    </location>
</feature>
<organism evidence="3 4">
    <name type="scientific">Parasphingorhabdus litoris</name>
    <dbReference type="NCBI Taxonomy" id="394733"/>
    <lineage>
        <taxon>Bacteria</taxon>
        <taxon>Pseudomonadati</taxon>
        <taxon>Pseudomonadota</taxon>
        <taxon>Alphaproteobacteria</taxon>
        <taxon>Sphingomonadales</taxon>
        <taxon>Sphingomonadaceae</taxon>
        <taxon>Parasphingorhabdus</taxon>
    </lineage>
</organism>
<reference evidence="4" key="1">
    <citation type="journal article" date="2019" name="Int. J. Syst. Evol. Microbiol.">
        <title>The Global Catalogue of Microorganisms (GCM) 10K type strain sequencing project: providing services to taxonomists for standard genome sequencing and annotation.</title>
        <authorList>
            <consortium name="The Broad Institute Genomics Platform"/>
            <consortium name="The Broad Institute Genome Sequencing Center for Infectious Disease"/>
            <person name="Wu L."/>
            <person name="Ma J."/>
        </authorList>
    </citation>
    <scope>NUCLEOTIDE SEQUENCE [LARGE SCALE GENOMIC DNA]</scope>
    <source>
        <strain evidence="4">JCM 14162</strain>
    </source>
</reference>
<sequence length="401" mass="42767">MSHFMFGQDRKPETSASEEESQLQRPATLAEEQPEAAAHALRDIDPAPKAFANRLSALFSALPTSEVEGHKGGLPTSSKIMESLPSPSNPPVFSDNAGRYFQPLATDHGPVHVHQDDLDTLVELLDRFEPLLQMFERRSGHAIEPAALANEWPAQTLWIELTGSENCTARFGFAPQLQHVENLPQPSMIADLNGIPVLVELILRGASLALSAADRLASGDLFLLDSGVLAAKLIADPEYSGQPQEIDGLWDRQSGLFQTGTGQRDNRHPPSDDQQGTTSMADDISPNPTSENPGSATRSFEVPIHICLRNITVTADKLASLAEGTTLDLMPLREGLQVDLSIAGQAIGSGEIVKLGTNFAVLMDNVAATNPSPGFATAKDEAVSPTGTSSKPKTTPTGESA</sequence>
<dbReference type="InterPro" id="IPR036429">
    <property type="entry name" value="SpoA-like_sf"/>
</dbReference>
<evidence type="ECO:0000313" key="4">
    <source>
        <dbReference type="Proteomes" id="UP001500713"/>
    </source>
</evidence>
<keyword evidence="4" id="KW-1185">Reference proteome</keyword>
<dbReference type="SUPFAM" id="SSF101801">
    <property type="entry name" value="Surface presentation of antigens (SPOA)"/>
    <property type="match status" value="1"/>
</dbReference>
<dbReference type="Proteomes" id="UP001500713">
    <property type="component" value="Unassembled WGS sequence"/>
</dbReference>
<feature type="region of interest" description="Disordered" evidence="1">
    <location>
        <begin position="371"/>
        <end position="401"/>
    </location>
</feature>
<proteinExistence type="predicted"/>
<dbReference type="InterPro" id="IPR001543">
    <property type="entry name" value="FliN-like_C"/>
</dbReference>
<feature type="domain" description="Flagellar motor switch protein FliN-like C-terminal" evidence="2">
    <location>
        <begin position="300"/>
        <end position="365"/>
    </location>
</feature>
<dbReference type="Pfam" id="PF01052">
    <property type="entry name" value="FliMN_C"/>
    <property type="match status" value="1"/>
</dbReference>
<dbReference type="Gene3D" id="2.30.330.10">
    <property type="entry name" value="SpoA-like"/>
    <property type="match status" value="1"/>
</dbReference>
<feature type="region of interest" description="Disordered" evidence="1">
    <location>
        <begin position="1"/>
        <end position="40"/>
    </location>
</feature>
<protein>
    <recommendedName>
        <fullName evidence="2">Flagellar motor switch protein FliN-like C-terminal domain-containing protein</fullName>
    </recommendedName>
</protein>
<dbReference type="RefSeq" id="WP_229953593.1">
    <property type="nucleotide sequence ID" value="NZ_BAAAEM010000003.1"/>
</dbReference>
<gene>
    <name evidence="3" type="ORF">GCM10009096_23490</name>
</gene>
<evidence type="ECO:0000256" key="1">
    <source>
        <dbReference type="SAM" id="MobiDB-lite"/>
    </source>
</evidence>
<comment type="caution">
    <text evidence="3">The sequence shown here is derived from an EMBL/GenBank/DDBJ whole genome shotgun (WGS) entry which is preliminary data.</text>
</comment>
<accession>A0ABP3KIT8</accession>
<dbReference type="EMBL" id="BAAAEM010000003">
    <property type="protein sequence ID" value="GAA0480709.1"/>
    <property type="molecule type" value="Genomic_DNA"/>
</dbReference>
<feature type="compositionally biased region" description="Low complexity" evidence="1">
    <location>
        <begin position="384"/>
        <end position="401"/>
    </location>
</feature>
<evidence type="ECO:0000313" key="3">
    <source>
        <dbReference type="EMBL" id="GAA0480709.1"/>
    </source>
</evidence>
<evidence type="ECO:0000259" key="2">
    <source>
        <dbReference type="Pfam" id="PF01052"/>
    </source>
</evidence>
<feature type="region of interest" description="Disordered" evidence="1">
    <location>
        <begin position="255"/>
        <end position="297"/>
    </location>
</feature>
<name>A0ABP3KIT8_9SPHN</name>